<proteinExistence type="predicted"/>
<feature type="region of interest" description="Disordered" evidence="1">
    <location>
        <begin position="55"/>
        <end position="94"/>
    </location>
</feature>
<feature type="compositionally biased region" description="Basic and acidic residues" evidence="1">
    <location>
        <begin position="68"/>
        <end position="78"/>
    </location>
</feature>
<feature type="domain" description="HTH cro/C1-type" evidence="2">
    <location>
        <begin position="3"/>
        <end position="56"/>
    </location>
</feature>
<dbReference type="SUPFAM" id="SSF47413">
    <property type="entry name" value="lambda repressor-like DNA-binding domains"/>
    <property type="match status" value="1"/>
</dbReference>
<name>A0ABY4YTY1_9MICO</name>
<dbReference type="PROSITE" id="PS50943">
    <property type="entry name" value="HTH_CROC1"/>
    <property type="match status" value="1"/>
</dbReference>
<protein>
    <submittedName>
        <fullName evidence="3">Helix-turn-helix domain-containing protein</fullName>
    </submittedName>
</protein>
<dbReference type="SMART" id="SM00530">
    <property type="entry name" value="HTH_XRE"/>
    <property type="match status" value="1"/>
</dbReference>
<evidence type="ECO:0000313" key="3">
    <source>
        <dbReference type="EMBL" id="USQ80227.1"/>
    </source>
</evidence>
<dbReference type="Proteomes" id="UP001056455">
    <property type="component" value="Chromosome"/>
</dbReference>
<keyword evidence="4" id="KW-1185">Reference proteome</keyword>
<dbReference type="Gene3D" id="1.10.260.40">
    <property type="entry name" value="lambda repressor-like DNA-binding domains"/>
    <property type="match status" value="1"/>
</dbReference>
<evidence type="ECO:0000313" key="4">
    <source>
        <dbReference type="Proteomes" id="UP001056455"/>
    </source>
</evidence>
<evidence type="ECO:0000256" key="1">
    <source>
        <dbReference type="SAM" id="MobiDB-lite"/>
    </source>
</evidence>
<dbReference type="Pfam" id="PF13560">
    <property type="entry name" value="HTH_31"/>
    <property type="match status" value="1"/>
</dbReference>
<dbReference type="InterPro" id="IPR010982">
    <property type="entry name" value="Lambda_DNA-bd_dom_sf"/>
</dbReference>
<dbReference type="InterPro" id="IPR001387">
    <property type="entry name" value="Cro/C1-type_HTH"/>
</dbReference>
<organism evidence="3 4">
    <name type="scientific">Ornithinimicrobium faecis</name>
    <dbReference type="NCBI Taxonomy" id="2934158"/>
    <lineage>
        <taxon>Bacteria</taxon>
        <taxon>Bacillati</taxon>
        <taxon>Actinomycetota</taxon>
        <taxon>Actinomycetes</taxon>
        <taxon>Micrococcales</taxon>
        <taxon>Ornithinimicrobiaceae</taxon>
        <taxon>Ornithinimicrobium</taxon>
    </lineage>
</organism>
<sequence length="94" mass="10261">MARSARLARGLTQADLAAQLRVSRDWVVRLEKGHLRLEVQLVLDALHVLGVELRAAGPPKTESAGSEHPPDERARDTGAADPFDDLFGIGGRRR</sequence>
<dbReference type="RefSeq" id="WP_252593603.1">
    <property type="nucleotide sequence ID" value="NZ_CP099489.1"/>
</dbReference>
<gene>
    <name evidence="3" type="ORF">NF556_00765</name>
</gene>
<accession>A0ABY4YTY1</accession>
<reference evidence="3" key="1">
    <citation type="submission" date="2022-06" db="EMBL/GenBank/DDBJ databases">
        <title>Ornithinimicrobium HY1793.</title>
        <authorList>
            <person name="Huang Y."/>
        </authorList>
    </citation>
    <scope>NUCLEOTIDE SEQUENCE</scope>
    <source>
        <strain evidence="3">HY1793</strain>
    </source>
</reference>
<evidence type="ECO:0000259" key="2">
    <source>
        <dbReference type="PROSITE" id="PS50943"/>
    </source>
</evidence>
<dbReference type="EMBL" id="CP099489">
    <property type="protein sequence ID" value="USQ80227.1"/>
    <property type="molecule type" value="Genomic_DNA"/>
</dbReference>
<dbReference type="CDD" id="cd00093">
    <property type="entry name" value="HTH_XRE"/>
    <property type="match status" value="1"/>
</dbReference>